<dbReference type="AlphaFoldDB" id="A0A6I3XKL7"/>
<proteinExistence type="predicted"/>
<sequence>MPRHGQGSHAMQTTKRQPRTSVIERLFAQPYRFQFGQAVRVIDAWLGKDLAATDVLDHCVRFRARTSLAFPASDIESIECQRGAGDDRQPAAGDMPCIGITPAFMAMLGSTGVLPWHYTDSIAAADQRSRDSSHSAFFELVSHRPTVLFYQAWSLSRWSYRHCGDKTLSHLPVALAMAGYLSAPPASRVQPTLPAMHAGTLRRHTVTAQMLASILSEYFDVPIAVEQFLRKWSPLPAEYQTRLGSPHFRADMLLTLGERIFEPGRWVRLRIGPLTKAGFDRFLPGGDCAKALPAVLALFPLEGLRFEVLLVLRAQDIVPIRLGGDPSTWPRLGYGTFCITDPQTADREGFCYELD</sequence>
<dbReference type="PANTHER" id="PTHR35564">
    <property type="match status" value="1"/>
</dbReference>
<dbReference type="Pfam" id="PF06996">
    <property type="entry name" value="T6SS_TssG"/>
    <property type="match status" value="1"/>
</dbReference>
<keyword evidence="2" id="KW-1185">Reference proteome</keyword>
<dbReference type="OrthoDB" id="1523296at2"/>
<protein>
    <submittedName>
        <fullName evidence="1">Type VI secretion system baseplate subunit TssG</fullName>
    </submittedName>
</protein>
<name>A0A6I3XKL7_9BURK</name>
<dbReference type="EMBL" id="WNWM01000002">
    <property type="protein sequence ID" value="MUI13118.1"/>
    <property type="molecule type" value="Genomic_DNA"/>
</dbReference>
<evidence type="ECO:0000313" key="1">
    <source>
        <dbReference type="EMBL" id="MUI13118.1"/>
    </source>
</evidence>
<reference evidence="1 2" key="1">
    <citation type="submission" date="2019-11" db="EMBL/GenBank/DDBJ databases">
        <title>Draft Genome Sequences of Six Type Strains of the Genus Massilia.</title>
        <authorList>
            <person name="Miess H."/>
            <person name="Frediansyah A."/>
            <person name="Goeker M."/>
            <person name="Gross H."/>
        </authorList>
    </citation>
    <scope>NUCLEOTIDE SEQUENCE [LARGE SCALE GENOMIC DNA]</scope>
    <source>
        <strain evidence="1 2">DSM 17513</strain>
    </source>
</reference>
<dbReference type="NCBIfam" id="TIGR03347">
    <property type="entry name" value="VI_chp_1"/>
    <property type="match status" value="1"/>
</dbReference>
<dbReference type="Proteomes" id="UP000431684">
    <property type="component" value="Unassembled WGS sequence"/>
</dbReference>
<dbReference type="PANTHER" id="PTHR35564:SF4">
    <property type="entry name" value="CYTOPLASMIC PROTEIN"/>
    <property type="match status" value="1"/>
</dbReference>
<gene>
    <name evidence="1" type="primary">tssG</name>
    <name evidence="1" type="ORF">GJV26_11690</name>
</gene>
<evidence type="ECO:0000313" key="2">
    <source>
        <dbReference type="Proteomes" id="UP000431684"/>
    </source>
</evidence>
<organism evidence="1 2">
    <name type="scientific">Pseudoduganella dura</name>
    <dbReference type="NCBI Taxonomy" id="321982"/>
    <lineage>
        <taxon>Bacteria</taxon>
        <taxon>Pseudomonadati</taxon>
        <taxon>Pseudomonadota</taxon>
        <taxon>Betaproteobacteria</taxon>
        <taxon>Burkholderiales</taxon>
        <taxon>Oxalobacteraceae</taxon>
        <taxon>Telluria group</taxon>
        <taxon>Pseudoduganella</taxon>
    </lineage>
</organism>
<dbReference type="InterPro" id="IPR010732">
    <property type="entry name" value="T6SS_TssG-like"/>
</dbReference>
<comment type="caution">
    <text evidence="1">The sequence shown here is derived from an EMBL/GenBank/DDBJ whole genome shotgun (WGS) entry which is preliminary data.</text>
</comment>
<accession>A0A6I3XKL7</accession>